<feature type="compositionally biased region" description="Basic and acidic residues" evidence="1">
    <location>
        <begin position="7"/>
        <end position="19"/>
    </location>
</feature>
<feature type="region of interest" description="Disordered" evidence="1">
    <location>
        <begin position="1"/>
        <end position="29"/>
    </location>
</feature>
<dbReference type="InterPro" id="IPR013320">
    <property type="entry name" value="ConA-like_dom_sf"/>
</dbReference>
<protein>
    <recommendedName>
        <fullName evidence="3">B30.2/SPRY domain-containing protein</fullName>
    </recommendedName>
</protein>
<organism evidence="2">
    <name type="scientific">Eutreptiella gymnastica</name>
    <dbReference type="NCBI Taxonomy" id="73025"/>
    <lineage>
        <taxon>Eukaryota</taxon>
        <taxon>Discoba</taxon>
        <taxon>Euglenozoa</taxon>
        <taxon>Euglenida</taxon>
        <taxon>Spirocuta</taxon>
        <taxon>Euglenophyceae</taxon>
        <taxon>Eutreptiales</taxon>
        <taxon>Eutreptiaceae</taxon>
        <taxon>Eutreptiella</taxon>
    </lineage>
</organism>
<dbReference type="EMBL" id="HBJA01129561">
    <property type="protein sequence ID" value="CAE0833227.1"/>
    <property type="molecule type" value="Transcribed_RNA"/>
</dbReference>
<dbReference type="Gene3D" id="2.60.120.920">
    <property type="match status" value="1"/>
</dbReference>
<evidence type="ECO:0000256" key="1">
    <source>
        <dbReference type="SAM" id="MobiDB-lite"/>
    </source>
</evidence>
<dbReference type="CDD" id="cd11709">
    <property type="entry name" value="SPRY"/>
    <property type="match status" value="1"/>
</dbReference>
<gene>
    <name evidence="2" type="ORF">EGYM00163_LOCUS44519</name>
</gene>
<evidence type="ECO:0008006" key="3">
    <source>
        <dbReference type="Google" id="ProtNLM"/>
    </source>
</evidence>
<evidence type="ECO:0000313" key="2">
    <source>
        <dbReference type="EMBL" id="CAE0833227.1"/>
    </source>
</evidence>
<dbReference type="AlphaFoldDB" id="A0A7S4LJE9"/>
<reference evidence="2" key="1">
    <citation type="submission" date="2021-01" db="EMBL/GenBank/DDBJ databases">
        <authorList>
            <person name="Corre E."/>
            <person name="Pelletier E."/>
            <person name="Niang G."/>
            <person name="Scheremetjew M."/>
            <person name="Finn R."/>
            <person name="Kale V."/>
            <person name="Holt S."/>
            <person name="Cochrane G."/>
            <person name="Meng A."/>
            <person name="Brown T."/>
            <person name="Cohen L."/>
        </authorList>
    </citation>
    <scope>NUCLEOTIDE SEQUENCE</scope>
    <source>
        <strain evidence="2">CCMP1594</strain>
    </source>
</reference>
<name>A0A7S4LJE9_9EUGL</name>
<dbReference type="SUPFAM" id="SSF49899">
    <property type="entry name" value="Concanavalin A-like lectins/glucanases"/>
    <property type="match status" value="1"/>
</dbReference>
<proteinExistence type="predicted"/>
<accession>A0A7S4LJE9</accession>
<sequence length="284" mass="31323">MGDINEEAPKEAENQKATEENQEEAPKSAVGTCTMNIDYMSGEPMVQLAVPVDVSTRHLKQRIINKMKLDPFMDVYLLHDAGVLQHNDTLASAGFAAGESCQLMGILQEHWILNEAKKGKGVVLHGSGKVENTTVSESWHPPPSSCRVILGKQPFPQGKHYFRVRLLTRSHYYHDYYYIGVAAEDVNLNTWLGADIGRGWSYYLRDDRSGSRLGPGYINFGNPMFEGESVSFCFDTEAGTLQIAHNDGPLKPATSGLEGKDLYLALGMGPECSLQLEDAYSDCG</sequence>
<dbReference type="InterPro" id="IPR043136">
    <property type="entry name" value="B30.2/SPRY_sf"/>
</dbReference>